<feature type="domain" description="M23ase beta-sheet core" evidence="5">
    <location>
        <begin position="249"/>
        <end position="347"/>
    </location>
</feature>
<comment type="caution">
    <text evidence="7">The sequence shown here is derived from an EMBL/GenBank/DDBJ whole genome shotgun (WGS) entry which is preliminary data.</text>
</comment>
<organism evidence="7 8">
    <name type="scientific">Laceyella putida</name>
    <dbReference type="NCBI Taxonomy" id="110101"/>
    <lineage>
        <taxon>Bacteria</taxon>
        <taxon>Bacillati</taxon>
        <taxon>Bacillota</taxon>
        <taxon>Bacilli</taxon>
        <taxon>Bacillales</taxon>
        <taxon>Thermoactinomycetaceae</taxon>
        <taxon>Laceyella</taxon>
    </lineage>
</organism>
<dbReference type="InterPro" id="IPR050570">
    <property type="entry name" value="Cell_wall_metabolism_enzyme"/>
</dbReference>
<evidence type="ECO:0000256" key="2">
    <source>
        <dbReference type="SAM" id="Coils"/>
    </source>
</evidence>
<evidence type="ECO:0000259" key="5">
    <source>
        <dbReference type="Pfam" id="PF01551"/>
    </source>
</evidence>
<feature type="chain" id="PRO_5046911704" evidence="4">
    <location>
        <begin position="27"/>
        <end position="351"/>
    </location>
</feature>
<dbReference type="InterPro" id="IPR011055">
    <property type="entry name" value="Dup_hybrid_motif"/>
</dbReference>
<keyword evidence="2" id="KW-0175">Coiled coil</keyword>
<dbReference type="EMBL" id="JBHTBW010000006">
    <property type="protein sequence ID" value="MFC7439973.1"/>
    <property type="molecule type" value="Genomic_DNA"/>
</dbReference>
<dbReference type="Proteomes" id="UP001596500">
    <property type="component" value="Unassembled WGS sequence"/>
</dbReference>
<keyword evidence="8" id="KW-1185">Reference proteome</keyword>
<gene>
    <name evidence="7" type="ORF">ACFQNG_02185</name>
</gene>
<feature type="domain" description="Peptidoglycan hydrolase PcsB coiled-coil" evidence="6">
    <location>
        <begin position="88"/>
        <end position="157"/>
    </location>
</feature>
<dbReference type="Pfam" id="PF01551">
    <property type="entry name" value="Peptidase_M23"/>
    <property type="match status" value="1"/>
</dbReference>
<dbReference type="Gene3D" id="6.10.250.3150">
    <property type="match status" value="1"/>
</dbReference>
<dbReference type="PANTHER" id="PTHR21666">
    <property type="entry name" value="PEPTIDASE-RELATED"/>
    <property type="match status" value="1"/>
</dbReference>
<name>A0ABW2RG85_9BACL</name>
<feature type="coiled-coil region" evidence="2">
    <location>
        <begin position="138"/>
        <end position="214"/>
    </location>
</feature>
<reference evidence="8" key="1">
    <citation type="journal article" date="2019" name="Int. J. Syst. Evol. Microbiol.">
        <title>The Global Catalogue of Microorganisms (GCM) 10K type strain sequencing project: providing services to taxonomists for standard genome sequencing and annotation.</title>
        <authorList>
            <consortium name="The Broad Institute Genomics Platform"/>
            <consortium name="The Broad Institute Genome Sequencing Center for Infectious Disease"/>
            <person name="Wu L."/>
            <person name="Ma J."/>
        </authorList>
    </citation>
    <scope>NUCLEOTIDE SEQUENCE [LARGE SCALE GENOMIC DNA]</scope>
    <source>
        <strain evidence="8">CGMCC 1.12942</strain>
    </source>
</reference>
<feature type="coiled-coil region" evidence="2">
    <location>
        <begin position="29"/>
        <end position="98"/>
    </location>
</feature>
<sequence>MIRSWSIGLLAATLICQMTWTPGAWAEGNTSDSSKLKQIQEDKKQAEKKVDAAQAELNEAKAKVDQIEKEIGQIEDQITEQTLKLQASQKELNKKQENFHAVITRMYQKGQAHYLSFVLSADSFDDFLARFEMVRMILKREKNVLDEYKKTQQDIEKQIQAIEQKKKEKEPYLKEAQTELANYTKVYNQHASQLKKLKHEEAVTKEAIERKNRAVRAANASGANYGTGELAWPQPGGTVTSPYGWRNGRMHEGIDIGNDIGSPILAADDGVVVLTKSDPDGYGYYVVIDHGNGLKTLYAHMYSSTVTVSVGERVRKGQRIASVGNNGRSTGPHLHFETHKNGTPVNPMQYY</sequence>
<dbReference type="SUPFAM" id="SSF57997">
    <property type="entry name" value="Tropomyosin"/>
    <property type="match status" value="1"/>
</dbReference>
<dbReference type="RefSeq" id="WP_379863179.1">
    <property type="nucleotide sequence ID" value="NZ_JBHTBW010000006.1"/>
</dbReference>
<accession>A0ABW2RG85</accession>
<dbReference type="SUPFAM" id="SSF51261">
    <property type="entry name" value="Duplicated hybrid motif"/>
    <property type="match status" value="1"/>
</dbReference>
<dbReference type="GO" id="GO:0016787">
    <property type="term" value="F:hydrolase activity"/>
    <property type="evidence" value="ECO:0007669"/>
    <property type="project" value="UniProtKB-KW"/>
</dbReference>
<feature type="compositionally biased region" description="Polar residues" evidence="3">
    <location>
        <begin position="341"/>
        <end position="351"/>
    </location>
</feature>
<evidence type="ECO:0000256" key="3">
    <source>
        <dbReference type="SAM" id="MobiDB-lite"/>
    </source>
</evidence>
<dbReference type="InterPro" id="IPR016047">
    <property type="entry name" value="M23ase_b-sheet_dom"/>
</dbReference>
<dbReference type="Gene3D" id="2.70.70.10">
    <property type="entry name" value="Glucose Permease (Domain IIA)"/>
    <property type="match status" value="1"/>
</dbReference>
<keyword evidence="7" id="KW-0378">Hydrolase</keyword>
<evidence type="ECO:0000313" key="8">
    <source>
        <dbReference type="Proteomes" id="UP001596500"/>
    </source>
</evidence>
<evidence type="ECO:0000256" key="4">
    <source>
        <dbReference type="SAM" id="SignalP"/>
    </source>
</evidence>
<dbReference type="CDD" id="cd12797">
    <property type="entry name" value="M23_peptidase"/>
    <property type="match status" value="1"/>
</dbReference>
<dbReference type="InterPro" id="IPR057309">
    <property type="entry name" value="PcsB_CC"/>
</dbReference>
<dbReference type="PANTHER" id="PTHR21666:SF270">
    <property type="entry name" value="MUREIN HYDROLASE ACTIVATOR ENVC"/>
    <property type="match status" value="1"/>
</dbReference>
<evidence type="ECO:0000259" key="6">
    <source>
        <dbReference type="Pfam" id="PF24568"/>
    </source>
</evidence>
<evidence type="ECO:0000256" key="1">
    <source>
        <dbReference type="ARBA" id="ARBA00022729"/>
    </source>
</evidence>
<dbReference type="Pfam" id="PF24568">
    <property type="entry name" value="CC_PcsB"/>
    <property type="match status" value="1"/>
</dbReference>
<feature type="region of interest" description="Disordered" evidence="3">
    <location>
        <begin position="322"/>
        <end position="351"/>
    </location>
</feature>
<protein>
    <submittedName>
        <fullName evidence="7">Murein hydrolase activator EnvC family protein</fullName>
    </submittedName>
</protein>
<proteinExistence type="predicted"/>
<evidence type="ECO:0000313" key="7">
    <source>
        <dbReference type="EMBL" id="MFC7439973.1"/>
    </source>
</evidence>
<keyword evidence="1 4" id="KW-0732">Signal</keyword>
<feature type="signal peptide" evidence="4">
    <location>
        <begin position="1"/>
        <end position="26"/>
    </location>
</feature>